<dbReference type="InterPro" id="IPR029000">
    <property type="entry name" value="Cyclophilin-like_dom_sf"/>
</dbReference>
<protein>
    <submittedName>
        <fullName evidence="3">MupG family TIM beta-alpha barrel fold protein</fullName>
    </submittedName>
</protein>
<proteinExistence type="predicted"/>
<dbReference type="AlphaFoldDB" id="A0A9X2JLL7"/>
<organism evidence="3 4">
    <name type="scientific">Ligilactobacillus ubinensis</name>
    <dbReference type="NCBI Taxonomy" id="2876789"/>
    <lineage>
        <taxon>Bacteria</taxon>
        <taxon>Bacillati</taxon>
        <taxon>Bacillota</taxon>
        <taxon>Bacilli</taxon>
        <taxon>Lactobacillales</taxon>
        <taxon>Lactobacillaceae</taxon>
        <taxon>Ligilactobacillus</taxon>
    </lineage>
</organism>
<evidence type="ECO:0000259" key="1">
    <source>
        <dbReference type="Pfam" id="PF05913"/>
    </source>
</evidence>
<evidence type="ECO:0000313" key="3">
    <source>
        <dbReference type="EMBL" id="MCP0887113.1"/>
    </source>
</evidence>
<comment type="caution">
    <text evidence="3">The sequence shown here is derived from an EMBL/GenBank/DDBJ whole genome shotgun (WGS) entry which is preliminary data.</text>
</comment>
<dbReference type="Pfam" id="PF19200">
    <property type="entry name" value="MupG_N"/>
    <property type="match status" value="1"/>
</dbReference>
<accession>A0A9X2JLL7</accession>
<dbReference type="Pfam" id="PF05913">
    <property type="entry name" value="MupG_C"/>
    <property type="match status" value="1"/>
</dbReference>
<dbReference type="RefSeq" id="WP_253360695.1">
    <property type="nucleotide sequence ID" value="NZ_JAIULA010000012.1"/>
</dbReference>
<dbReference type="InterPro" id="IPR017853">
    <property type="entry name" value="GH"/>
</dbReference>
<dbReference type="InterPro" id="IPR008589">
    <property type="entry name" value="MupG"/>
</dbReference>
<dbReference type="SUPFAM" id="SSF51445">
    <property type="entry name" value="(Trans)glycosidases"/>
    <property type="match status" value="1"/>
</dbReference>
<feature type="domain" description="6-phospho-N-acetylmuramidase C-terminal" evidence="1">
    <location>
        <begin position="247"/>
        <end position="359"/>
    </location>
</feature>
<evidence type="ECO:0000313" key="4">
    <source>
        <dbReference type="Proteomes" id="UP001139006"/>
    </source>
</evidence>
<dbReference type="Gene3D" id="2.40.100.10">
    <property type="entry name" value="Cyclophilin-like"/>
    <property type="match status" value="1"/>
</dbReference>
<name>A0A9X2JLL7_9LACO</name>
<dbReference type="PANTHER" id="PTHR38435">
    <property type="match status" value="1"/>
</dbReference>
<dbReference type="Gene3D" id="3.20.20.70">
    <property type="entry name" value="Aldolase class I"/>
    <property type="match status" value="1"/>
</dbReference>
<feature type="domain" description="6-phospho-N-acetylmuramidase N-terminal" evidence="2">
    <location>
        <begin position="2"/>
        <end position="237"/>
    </location>
</feature>
<dbReference type="InterPro" id="IPR043797">
    <property type="entry name" value="MupG_N"/>
</dbReference>
<evidence type="ECO:0000259" key="2">
    <source>
        <dbReference type="Pfam" id="PF19200"/>
    </source>
</evidence>
<dbReference type="Proteomes" id="UP001139006">
    <property type="component" value="Unassembled WGS sequence"/>
</dbReference>
<dbReference type="InterPro" id="IPR013785">
    <property type="entry name" value="Aldolase_TIM"/>
</dbReference>
<dbReference type="PANTHER" id="PTHR38435:SF1">
    <property type="entry name" value="DUF871 DOMAIN-CONTAINING PROTEIN"/>
    <property type="match status" value="1"/>
</dbReference>
<keyword evidence="4" id="KW-1185">Reference proteome</keyword>
<sequence>MLGISVYPNKSTVEECNDYINKAARLGYKRLFTSLLELQPENIDQTVAAFKKVLHHAKTKKMWVSLDINPHLFKLLNIDYDNLSFFKDLGADIIRLDMNFDGLSESIMTYDKSGLLLEVNISNDTGNIANTFSYSPLKNKIIGCHNFYPQPFTGLDTDYFLKTTAKYKQMGLRTAAFISSEAATQGPHAYNDGLPTLEIHRHSSLVQQAQYLINTKLIDDIIIGNAFASEKELKDVAKLNLELAQFFIAFLPGTTDLEKEIILDNLHFNRGDINSYSIRSTFVKLKYANSDIPINNALYKLEKGDVTLGNNSFGQYKGEVSIVKQSMPNTDKHKNVVAKVCSSNTEFIDFIKPWDKFKFIDVTTY</sequence>
<dbReference type="InterPro" id="IPR043894">
    <property type="entry name" value="MupG_C"/>
</dbReference>
<gene>
    <name evidence="3" type="ORF">LB941_07155</name>
</gene>
<dbReference type="SUPFAM" id="SSF50891">
    <property type="entry name" value="Cyclophilin-like"/>
    <property type="match status" value="1"/>
</dbReference>
<reference evidence="3 4" key="1">
    <citation type="journal article" date="2023" name="Int. J. Syst. Evol. Microbiol.">
        <title>Ligilactobacillus ubinensis sp. nov., a novel species isolated from the wild ferment of a durian fruit (Durio zibethinus).</title>
        <authorList>
            <person name="Heng Y.C."/>
            <person name="Menon N."/>
            <person name="Chen B."/>
            <person name="Loo B.Z.L."/>
            <person name="Wong G.W.J."/>
            <person name="Lim A.C.H."/>
            <person name="Silvaraju S."/>
            <person name="Kittelmann S."/>
        </authorList>
    </citation>
    <scope>NUCLEOTIDE SEQUENCE [LARGE SCALE GENOMIC DNA]</scope>
    <source>
        <strain evidence="3 4">WILCCON 0076</strain>
    </source>
</reference>
<dbReference type="EMBL" id="JAIULA010000012">
    <property type="protein sequence ID" value="MCP0887113.1"/>
    <property type="molecule type" value="Genomic_DNA"/>
</dbReference>